<dbReference type="OrthoDB" id="2417758at2"/>
<reference evidence="2 3" key="1">
    <citation type="submission" date="2016-10" db="EMBL/GenBank/DDBJ databases">
        <authorList>
            <person name="Varghese N."/>
            <person name="Submissions S."/>
        </authorList>
    </citation>
    <scope>NUCLEOTIDE SEQUENCE [LARGE SCALE GENOMIC DNA]</scope>
    <source>
        <strain evidence="2 3">IBRC-M10081</strain>
    </source>
</reference>
<accession>A0A662Z7M5</accession>
<keyword evidence="1" id="KW-0472">Membrane</keyword>
<keyword evidence="1" id="KW-0812">Transmembrane</keyword>
<keyword evidence="1" id="KW-1133">Transmembrane helix</keyword>
<name>A0A662Z7M5_9STAP</name>
<feature type="transmembrane region" description="Helical" evidence="1">
    <location>
        <begin position="40"/>
        <end position="57"/>
    </location>
</feature>
<dbReference type="RefSeq" id="WP_091475373.1">
    <property type="nucleotide sequence ID" value="NZ_FOIT01000004.1"/>
</dbReference>
<evidence type="ECO:0000313" key="3">
    <source>
        <dbReference type="Proteomes" id="UP000243605"/>
    </source>
</evidence>
<gene>
    <name evidence="2" type="ORF">SAMN05192557_1515</name>
</gene>
<evidence type="ECO:0000313" key="2">
    <source>
        <dbReference type="EMBL" id="SEW07730.1"/>
    </source>
</evidence>
<feature type="transmembrane region" description="Helical" evidence="1">
    <location>
        <begin position="6"/>
        <end position="28"/>
    </location>
</feature>
<dbReference type="Proteomes" id="UP000243605">
    <property type="component" value="Unassembled WGS sequence"/>
</dbReference>
<feature type="transmembrane region" description="Helical" evidence="1">
    <location>
        <begin position="100"/>
        <end position="118"/>
    </location>
</feature>
<protein>
    <submittedName>
        <fullName evidence="2">Uncharacterized protein</fullName>
    </submittedName>
</protein>
<evidence type="ECO:0000256" key="1">
    <source>
        <dbReference type="SAM" id="Phobius"/>
    </source>
</evidence>
<proteinExistence type="predicted"/>
<dbReference type="AlphaFoldDB" id="A0A662Z7M5"/>
<keyword evidence="3" id="KW-1185">Reference proteome</keyword>
<feature type="transmembrane region" description="Helical" evidence="1">
    <location>
        <begin position="124"/>
        <end position="148"/>
    </location>
</feature>
<dbReference type="EMBL" id="FOIT01000004">
    <property type="protein sequence ID" value="SEW07730.1"/>
    <property type="molecule type" value="Genomic_DNA"/>
</dbReference>
<feature type="transmembrane region" description="Helical" evidence="1">
    <location>
        <begin position="77"/>
        <end position="93"/>
    </location>
</feature>
<sequence>MEILFGIFAVGILVLLFFLFFGLIRYLIQNYLLYRIGQHMNLDIPVVSFIPFGSFYVGGQMWDGEILEKGKYKPTNIGLILTIIAVVVWLMGLSIGDFAISYLVLESVMFFGVFSVFFKGNKLIAGLMSLLNVLLFGIPSIIILYLMYRDLQQKKGTPINL</sequence>
<organism evidence="2 3">
    <name type="scientific">Aliicoccus persicus</name>
    <dbReference type="NCBI Taxonomy" id="930138"/>
    <lineage>
        <taxon>Bacteria</taxon>
        <taxon>Bacillati</taxon>
        <taxon>Bacillota</taxon>
        <taxon>Bacilli</taxon>
        <taxon>Bacillales</taxon>
        <taxon>Staphylococcaceae</taxon>
        <taxon>Aliicoccus</taxon>
    </lineage>
</organism>